<comment type="caution">
    <text evidence="1">The sequence shown here is derived from an EMBL/GenBank/DDBJ whole genome shotgun (WGS) entry which is preliminary data.</text>
</comment>
<protein>
    <submittedName>
        <fullName evidence="1">Uncharacterized protein</fullName>
    </submittedName>
</protein>
<reference evidence="1 2" key="1">
    <citation type="submission" date="2018-08" db="EMBL/GenBank/DDBJ databases">
        <title>Comparative genomics of wild bee and flower associated Lactobacillus reveals potential adaptation to the bee host.</title>
        <authorList>
            <person name="Vuong H.Q."/>
            <person name="Mcfrederick Q.S."/>
        </authorList>
    </citation>
    <scope>NUCLEOTIDE SEQUENCE [LARGE SCALE GENOMIC DNA]</scope>
    <source>
        <strain evidence="1 2">HV_13</strain>
    </source>
</reference>
<evidence type="ECO:0000313" key="1">
    <source>
        <dbReference type="EMBL" id="TPR23129.1"/>
    </source>
</evidence>
<accession>A0ABY2YV16</accession>
<dbReference type="Proteomes" id="UP000777560">
    <property type="component" value="Unassembled WGS sequence"/>
</dbReference>
<proteinExistence type="predicted"/>
<organism evidence="1 2">
    <name type="scientific">Apilactobacillus micheneri</name>
    <dbReference type="NCBI Taxonomy" id="1899430"/>
    <lineage>
        <taxon>Bacteria</taxon>
        <taxon>Bacillati</taxon>
        <taxon>Bacillota</taxon>
        <taxon>Bacilli</taxon>
        <taxon>Lactobacillales</taxon>
        <taxon>Lactobacillaceae</taxon>
        <taxon>Apilactobacillus</taxon>
    </lineage>
</organism>
<evidence type="ECO:0000313" key="2">
    <source>
        <dbReference type="Proteomes" id="UP000777560"/>
    </source>
</evidence>
<dbReference type="EMBL" id="QUAV01000006">
    <property type="protein sequence ID" value="TPR23129.1"/>
    <property type="molecule type" value="Genomic_DNA"/>
</dbReference>
<sequence>MAKKRQKNNVVDKSDKFINFFSKTYPNYILKNIQCINLGRVTKYDKKNHECEVQLLPLQSDNTKIAPLNYVIVPANIYEQDDLKSFTNKINEIVQNINKIPKADINVKKLDPKKLIKQHPILKVNSVVTVGFFDCDIDNYKGKNNFKVETTRKHSLTDAVILGVIKS</sequence>
<name>A0ABY2YV16_9LACO</name>
<dbReference type="RefSeq" id="WP_140926069.1">
    <property type="nucleotide sequence ID" value="NZ_QUAU01000006.1"/>
</dbReference>
<gene>
    <name evidence="1" type="ORF">DY114_07415</name>
</gene>
<keyword evidence="2" id="KW-1185">Reference proteome</keyword>